<feature type="binding site" evidence="4">
    <location>
        <begin position="121"/>
        <end position="125"/>
    </location>
    <ligand>
        <name>S-adenosyl-L-methionine</name>
        <dbReference type="ChEBI" id="CHEBI:59789"/>
    </ligand>
</feature>
<evidence type="ECO:0000256" key="1">
    <source>
        <dbReference type="ARBA" id="ARBA00022603"/>
    </source>
</evidence>
<dbReference type="InterPro" id="IPR004556">
    <property type="entry name" value="HemK-like"/>
</dbReference>
<dbReference type="HAMAP" id="MF_02126">
    <property type="entry name" value="RF_methyltr_PrmC"/>
    <property type="match status" value="1"/>
</dbReference>
<dbReference type="SUPFAM" id="SSF53335">
    <property type="entry name" value="S-adenosyl-L-methionine-dependent methyltransferases"/>
    <property type="match status" value="1"/>
</dbReference>
<dbReference type="CDD" id="cd02440">
    <property type="entry name" value="AdoMet_MTases"/>
    <property type="match status" value="1"/>
</dbReference>
<evidence type="ECO:0000259" key="5">
    <source>
        <dbReference type="Pfam" id="PF13847"/>
    </source>
</evidence>
<dbReference type="GO" id="GO:0003676">
    <property type="term" value="F:nucleic acid binding"/>
    <property type="evidence" value="ECO:0007669"/>
    <property type="project" value="InterPro"/>
</dbReference>
<protein>
    <recommendedName>
        <fullName evidence="4">Release factor glutamine methyltransferase</fullName>
        <shortName evidence="4">RF MTase</shortName>
        <ecNumber evidence="4">2.1.1.297</ecNumber>
    </recommendedName>
    <alternativeName>
        <fullName evidence="4">N5-glutamine methyltransferase PrmC</fullName>
    </alternativeName>
    <alternativeName>
        <fullName evidence="4">Protein-(glutamine-N5) MTase PrmC</fullName>
    </alternativeName>
    <alternativeName>
        <fullName evidence="4">Protein-glutamine N-methyltransferase PrmC</fullName>
    </alternativeName>
</protein>
<comment type="similarity">
    <text evidence="4">Belongs to the protein N5-glutamine methyltransferase family. PrmC subfamily.</text>
</comment>
<dbReference type="AlphaFoldDB" id="A0AAU7BQ41"/>
<feature type="binding site" evidence="4">
    <location>
        <position position="144"/>
    </location>
    <ligand>
        <name>S-adenosyl-L-methionine</name>
        <dbReference type="ChEBI" id="CHEBI:59789"/>
    </ligand>
</feature>
<feature type="binding site" evidence="4">
    <location>
        <position position="187"/>
    </location>
    <ligand>
        <name>S-adenosyl-L-methionine</name>
        <dbReference type="ChEBI" id="CHEBI:59789"/>
    </ligand>
</feature>
<feature type="domain" description="Methyltransferase" evidence="5">
    <location>
        <begin position="112"/>
        <end position="261"/>
    </location>
</feature>
<dbReference type="InterPro" id="IPR050320">
    <property type="entry name" value="N5-glutamine_MTase"/>
</dbReference>
<dbReference type="InterPro" id="IPR002052">
    <property type="entry name" value="DNA_methylase_N6_adenine_CS"/>
</dbReference>
<dbReference type="Pfam" id="PF17827">
    <property type="entry name" value="PrmC_N"/>
    <property type="match status" value="1"/>
</dbReference>
<dbReference type="Pfam" id="PF13847">
    <property type="entry name" value="Methyltransf_31"/>
    <property type="match status" value="1"/>
</dbReference>
<keyword evidence="2 4" id="KW-0808">Transferase</keyword>
<dbReference type="RefSeq" id="WP_347922176.1">
    <property type="nucleotide sequence ID" value="NZ_CP157199.1"/>
</dbReference>
<dbReference type="PANTHER" id="PTHR18895">
    <property type="entry name" value="HEMK METHYLTRANSFERASE"/>
    <property type="match status" value="1"/>
</dbReference>
<dbReference type="GO" id="GO:0032259">
    <property type="term" value="P:methylation"/>
    <property type="evidence" value="ECO:0007669"/>
    <property type="project" value="UniProtKB-KW"/>
</dbReference>
<keyword evidence="3 4" id="KW-0949">S-adenosyl-L-methionine</keyword>
<dbReference type="PROSITE" id="PS00092">
    <property type="entry name" value="N6_MTASE"/>
    <property type="match status" value="1"/>
</dbReference>
<dbReference type="InterPro" id="IPR019874">
    <property type="entry name" value="RF_methyltr_PrmC"/>
</dbReference>
<accession>A0AAU7BQ41</accession>
<dbReference type="InterPro" id="IPR029063">
    <property type="entry name" value="SAM-dependent_MTases_sf"/>
</dbReference>
<feature type="domain" description="Release factor glutamine methyltransferase N-terminal" evidence="6">
    <location>
        <begin position="29"/>
        <end position="76"/>
    </location>
</feature>
<dbReference type="EMBL" id="CP157199">
    <property type="protein sequence ID" value="XBG60044.1"/>
    <property type="molecule type" value="Genomic_DNA"/>
</dbReference>
<organism evidence="7">
    <name type="scientific">Pontimicrobium sp. SW4</name>
    <dbReference type="NCBI Taxonomy" id="3153519"/>
    <lineage>
        <taxon>Bacteria</taxon>
        <taxon>Pseudomonadati</taxon>
        <taxon>Bacteroidota</taxon>
        <taxon>Flavobacteriia</taxon>
        <taxon>Flavobacteriales</taxon>
        <taxon>Flavobacteriaceae</taxon>
        <taxon>Pontimicrobium</taxon>
    </lineage>
</organism>
<dbReference type="GO" id="GO:0102559">
    <property type="term" value="F:peptide chain release factor N(5)-glutamine methyltransferase activity"/>
    <property type="evidence" value="ECO:0007669"/>
    <property type="project" value="UniProtKB-EC"/>
</dbReference>
<evidence type="ECO:0000259" key="6">
    <source>
        <dbReference type="Pfam" id="PF17827"/>
    </source>
</evidence>
<dbReference type="EC" id="2.1.1.297" evidence="4"/>
<comment type="catalytic activity">
    <reaction evidence="4">
        <text>L-glutaminyl-[peptide chain release factor] + S-adenosyl-L-methionine = N(5)-methyl-L-glutaminyl-[peptide chain release factor] + S-adenosyl-L-homocysteine + H(+)</text>
        <dbReference type="Rhea" id="RHEA:42896"/>
        <dbReference type="Rhea" id="RHEA-COMP:10271"/>
        <dbReference type="Rhea" id="RHEA-COMP:10272"/>
        <dbReference type="ChEBI" id="CHEBI:15378"/>
        <dbReference type="ChEBI" id="CHEBI:30011"/>
        <dbReference type="ChEBI" id="CHEBI:57856"/>
        <dbReference type="ChEBI" id="CHEBI:59789"/>
        <dbReference type="ChEBI" id="CHEBI:61891"/>
        <dbReference type="EC" id="2.1.1.297"/>
    </reaction>
</comment>
<proteinExistence type="inferred from homology"/>
<name>A0AAU7BQ41_9FLAO</name>
<sequence>MILKSLRTYFNNALIGYYPDTEIDSFFNMLSDHILKMKRVDISQNLYAVVSGKKYDKYQNAIDRLKNYEPIQYILGDTEFYGLVFKVNPSVLIPRPETEELVAWIINEHKNKEGISILDIGTGSGCIAITLAKNLPNAKVFALDVSENALKLAKQNAISNDVEVEFIEADILDWDFNSLQFDVIVSNPPYVRELEKETMSANVLNHEPHLALFVKDDDALLFYRKITEISNEILKPNGQLYFEINENLGESTKELLANSNFKNVDLKMDIFEKDRMIKAIKG</sequence>
<evidence type="ECO:0000256" key="2">
    <source>
        <dbReference type="ARBA" id="ARBA00022679"/>
    </source>
</evidence>
<feature type="binding site" evidence="4">
    <location>
        <begin position="187"/>
        <end position="190"/>
    </location>
    <ligand>
        <name>substrate</name>
    </ligand>
</feature>
<dbReference type="PANTHER" id="PTHR18895:SF74">
    <property type="entry name" value="MTRF1L RELEASE FACTOR GLUTAMINE METHYLTRANSFERASE"/>
    <property type="match status" value="1"/>
</dbReference>
<dbReference type="InterPro" id="IPR025714">
    <property type="entry name" value="Methyltranfer_dom"/>
</dbReference>
<comment type="caution">
    <text evidence="4">Lacks conserved residue(s) required for the propagation of feature annotation.</text>
</comment>
<reference evidence="7" key="1">
    <citation type="submission" date="2024-05" db="EMBL/GenBank/DDBJ databases">
        <title>Pontimicrobium maritimus sp. nov., isolated form sea water.</title>
        <authorList>
            <person name="Muhammad N."/>
            <person name="Vuong T.Q."/>
            <person name="Han H.L."/>
            <person name="Kim S.-G."/>
        </authorList>
    </citation>
    <scope>NUCLEOTIDE SEQUENCE</scope>
    <source>
        <strain evidence="7">SW4</strain>
    </source>
</reference>
<keyword evidence="1 4" id="KW-0489">Methyltransferase</keyword>
<comment type="function">
    <text evidence="4">Methylates the class 1 translation termination release factors RF1/PrfA and RF2/PrfB on the glutamine residue of the universally conserved GGQ motif.</text>
</comment>
<evidence type="ECO:0000256" key="3">
    <source>
        <dbReference type="ARBA" id="ARBA00022691"/>
    </source>
</evidence>
<dbReference type="Gene3D" id="1.10.8.10">
    <property type="entry name" value="DNA helicase RuvA subunit, C-terminal domain"/>
    <property type="match status" value="1"/>
</dbReference>
<dbReference type="InterPro" id="IPR040758">
    <property type="entry name" value="PrmC_N"/>
</dbReference>
<evidence type="ECO:0000256" key="4">
    <source>
        <dbReference type="HAMAP-Rule" id="MF_02126"/>
    </source>
</evidence>
<gene>
    <name evidence="4 7" type="primary">prmC</name>
    <name evidence="7" type="ORF">ABGB03_09235</name>
</gene>
<dbReference type="Gene3D" id="3.40.50.150">
    <property type="entry name" value="Vaccinia Virus protein VP39"/>
    <property type="match status" value="1"/>
</dbReference>
<dbReference type="NCBIfam" id="TIGR03534">
    <property type="entry name" value="RF_mod_PrmC"/>
    <property type="match status" value="1"/>
</dbReference>
<evidence type="ECO:0000313" key="7">
    <source>
        <dbReference type="EMBL" id="XBG60044.1"/>
    </source>
</evidence>
<dbReference type="NCBIfam" id="TIGR00536">
    <property type="entry name" value="hemK_fam"/>
    <property type="match status" value="1"/>
</dbReference>